<accession>A0A166N6P7</accession>
<dbReference type="InParanoid" id="A0A166N6P7"/>
<feature type="compositionally biased region" description="Polar residues" evidence="1">
    <location>
        <begin position="698"/>
        <end position="709"/>
    </location>
</feature>
<feature type="compositionally biased region" description="Basic and acidic residues" evidence="1">
    <location>
        <begin position="920"/>
        <end position="933"/>
    </location>
</feature>
<dbReference type="OrthoDB" id="3005186at2759"/>
<gene>
    <name evidence="3" type="ORF">EXIGLDRAFT_708370</name>
</gene>
<dbReference type="AlphaFoldDB" id="A0A166N6P7"/>
<evidence type="ECO:0000313" key="3">
    <source>
        <dbReference type="EMBL" id="KZV78812.1"/>
    </source>
</evidence>
<feature type="compositionally biased region" description="Basic residues" evidence="1">
    <location>
        <begin position="631"/>
        <end position="651"/>
    </location>
</feature>
<feature type="chain" id="PRO_5007877676" evidence="2">
    <location>
        <begin position="21"/>
        <end position="1225"/>
    </location>
</feature>
<feature type="compositionally biased region" description="Basic and acidic residues" evidence="1">
    <location>
        <begin position="568"/>
        <end position="587"/>
    </location>
</feature>
<dbReference type="STRING" id="1314781.A0A166N6P7"/>
<sequence>MRLFPFLALAAAAAHLHVLATGPSRGDAPTEKPTGTGSGVADSESFPDTPDDPALPPPVDRLHNWGIYEPARCVITSMGSFWWDPSRRMFWASPNGRRAPHIDSANTFGTRDIRTMDPIRHGLVADWAFDTAMRVEGQPWRDLIPVLRLRGDDAPPCKDTYRSHFLMWDPSRVREIGTGSNTGFTFTDETARYIRGLENLVVALDRFVNDGRDTIDRSVYLPVTDEFLRAQFGSLSHAQDEFTRWVREHLVIRGMINMGLDVARRARLRAHFPQVWRHVRQVEWFGHGFRGVAVDNYAANKDLVDLYITLDVPIYFPWPEGGEGVAPNHRPHPTVITDGVNDRHAVPDFSRLPKKAARDANAAASAELTRAAWGFSFAPRKPSGAPGTSGAWDPGDAALGVGQAGYKKGQAKDARFRLWVQENQHKFEHKLTRQDYKNRNDESSDDDSADDVYFMPRQGPPPGPGRDAQNRSNEPDGAASSSKRPREDEQLQPQESPKRPRQDLPPTREEQQRPAGPRLQDSMQQGSRARGAESLQHTLPERDTVRRAYSAVVRGAPDSHPFKRRRAPDRDRRPSPPRRQGEPRMEHQQQLARQGRADTRHPPTAPRSSRQRTSTSPRSRMPNQQRPQPRSPHRRRSPSPRRQRSPARSRPRSPAQPRERARSASRRPASPPPHNEHRQTPLRDTAPAPGAVLVLASTEDSAQSLQRRNAQTVPVIGTVTAGTVATTNATRGNPVQNETPRRDDDAISIDYPTPPELRRRDDDAISIDYPTPPELRRADDGEEDNAMDTREDSQAPRSPTPDNVQVANDNNAPQDNVLPAPKNKPRDVARPIRDLAQEALLYISESIVTALNNGRLPNGIRPAFINDVRRAIGWAPSRYIREDASAPGPSTQTDLSHRDQGVQPAARGAAGNGRRTMLQRFEDSRDQRPRDAPRSGPPSTPLTDPLIVAARTLRDRQWSPPDNGTRPSWLFHVTETTRPHDIPSVLLDSFVRAEPGAEPFITRLRAAVEYGIDVHTLYEDDGSRTNPRPPETANWSIPPHVSRRDMLDAWFANVRALMQRPHARAFLLAGGLAWRIARIFLDEEDAMAGPSANALQAGSPAIRDDRFDSLAGYDDFITEAEWNILMGRINDDSIFPNPRDFRSSHETWDGVWSEDDEAWFIDQLRYFLDGAPIYPPLRWRARLRAQGVTRRHRGRGLPENEVQPNQRGGRRITDKKDKGKGKARD</sequence>
<organism evidence="3 4">
    <name type="scientific">Exidia glandulosa HHB12029</name>
    <dbReference type="NCBI Taxonomy" id="1314781"/>
    <lineage>
        <taxon>Eukaryota</taxon>
        <taxon>Fungi</taxon>
        <taxon>Dikarya</taxon>
        <taxon>Basidiomycota</taxon>
        <taxon>Agaricomycotina</taxon>
        <taxon>Agaricomycetes</taxon>
        <taxon>Auriculariales</taxon>
        <taxon>Exidiaceae</taxon>
        <taxon>Exidia</taxon>
    </lineage>
</organism>
<evidence type="ECO:0000256" key="2">
    <source>
        <dbReference type="SAM" id="SignalP"/>
    </source>
</evidence>
<name>A0A166N6P7_EXIGL</name>
<keyword evidence="4" id="KW-1185">Reference proteome</keyword>
<evidence type="ECO:0000313" key="4">
    <source>
        <dbReference type="Proteomes" id="UP000077266"/>
    </source>
</evidence>
<feature type="region of interest" description="Disordered" evidence="1">
    <location>
        <begin position="1190"/>
        <end position="1225"/>
    </location>
</feature>
<keyword evidence="2" id="KW-0732">Signal</keyword>
<feature type="compositionally biased region" description="Basic and acidic residues" evidence="1">
    <location>
        <begin position="496"/>
        <end position="512"/>
    </location>
</feature>
<feature type="region of interest" description="Disordered" evidence="1">
    <location>
        <begin position="881"/>
        <end position="945"/>
    </location>
</feature>
<dbReference type="EMBL" id="KV426756">
    <property type="protein sequence ID" value="KZV78812.1"/>
    <property type="molecule type" value="Genomic_DNA"/>
</dbReference>
<protein>
    <submittedName>
        <fullName evidence="3">Uncharacterized protein</fullName>
    </submittedName>
</protein>
<feature type="compositionally biased region" description="Basic and acidic residues" evidence="1">
    <location>
        <begin position="1211"/>
        <end position="1225"/>
    </location>
</feature>
<dbReference type="Proteomes" id="UP000077266">
    <property type="component" value="Unassembled WGS sequence"/>
</dbReference>
<feature type="compositionally biased region" description="Polar residues" evidence="1">
    <location>
        <begin position="795"/>
        <end position="814"/>
    </location>
</feature>
<proteinExistence type="predicted"/>
<feature type="signal peptide" evidence="2">
    <location>
        <begin position="1"/>
        <end position="20"/>
    </location>
</feature>
<feature type="region of interest" description="Disordered" evidence="1">
    <location>
        <begin position="724"/>
        <end position="827"/>
    </location>
</feature>
<feature type="compositionally biased region" description="Low complexity" evidence="1">
    <location>
        <begin position="905"/>
        <end position="915"/>
    </location>
</feature>
<feature type="region of interest" description="Disordered" evidence="1">
    <location>
        <begin position="21"/>
        <end position="58"/>
    </location>
</feature>
<feature type="compositionally biased region" description="Low complexity" evidence="1">
    <location>
        <begin position="606"/>
        <end position="628"/>
    </location>
</feature>
<feature type="compositionally biased region" description="Basic and acidic residues" evidence="1">
    <location>
        <begin position="430"/>
        <end position="442"/>
    </location>
</feature>
<reference evidence="3 4" key="1">
    <citation type="journal article" date="2016" name="Mol. Biol. Evol.">
        <title>Comparative Genomics of Early-Diverging Mushroom-Forming Fungi Provides Insights into the Origins of Lignocellulose Decay Capabilities.</title>
        <authorList>
            <person name="Nagy L.G."/>
            <person name="Riley R."/>
            <person name="Tritt A."/>
            <person name="Adam C."/>
            <person name="Daum C."/>
            <person name="Floudas D."/>
            <person name="Sun H."/>
            <person name="Yadav J.S."/>
            <person name="Pangilinan J."/>
            <person name="Larsson K.H."/>
            <person name="Matsuura K."/>
            <person name="Barry K."/>
            <person name="Labutti K."/>
            <person name="Kuo R."/>
            <person name="Ohm R.A."/>
            <person name="Bhattacharya S.S."/>
            <person name="Shirouzu T."/>
            <person name="Yoshinaga Y."/>
            <person name="Martin F.M."/>
            <person name="Grigoriev I.V."/>
            <person name="Hibbett D.S."/>
        </authorList>
    </citation>
    <scope>NUCLEOTIDE SEQUENCE [LARGE SCALE GENOMIC DNA]</scope>
    <source>
        <strain evidence="3 4">HHB12029</strain>
    </source>
</reference>
<feature type="region of interest" description="Disordered" evidence="1">
    <location>
        <begin position="430"/>
        <end position="709"/>
    </location>
</feature>
<evidence type="ECO:0000256" key="1">
    <source>
        <dbReference type="SAM" id="MobiDB-lite"/>
    </source>
</evidence>